<dbReference type="Proteomes" id="UP001205998">
    <property type="component" value="Unassembled WGS sequence"/>
</dbReference>
<accession>A0AAD5FNK7</accession>
<evidence type="ECO:0000313" key="2">
    <source>
        <dbReference type="EMBL" id="KAI5623650.1"/>
    </source>
</evidence>
<organism evidence="2 3">
    <name type="scientific">Silurus asotus</name>
    <name type="common">Amur catfish</name>
    <name type="synonym">Parasilurus asotus</name>
    <dbReference type="NCBI Taxonomy" id="30991"/>
    <lineage>
        <taxon>Eukaryota</taxon>
        <taxon>Metazoa</taxon>
        <taxon>Chordata</taxon>
        <taxon>Craniata</taxon>
        <taxon>Vertebrata</taxon>
        <taxon>Euteleostomi</taxon>
        <taxon>Actinopterygii</taxon>
        <taxon>Neopterygii</taxon>
        <taxon>Teleostei</taxon>
        <taxon>Ostariophysi</taxon>
        <taxon>Siluriformes</taxon>
        <taxon>Siluridae</taxon>
        <taxon>Silurus</taxon>
    </lineage>
</organism>
<protein>
    <submittedName>
        <fullName evidence="2">Uncharacterized protein</fullName>
    </submittedName>
</protein>
<feature type="region of interest" description="Disordered" evidence="1">
    <location>
        <begin position="72"/>
        <end position="102"/>
    </location>
</feature>
<sequence length="130" mass="14406">MSEGGTSRAVLKVQQLPDERGFYSNKKVESTSLSESEAVRKPCESRVFLLIPVNKVDFLEIDVQNIRLRQRTRGEAPMRACRQAERRRAPTAGVSQNVSTAGESNVHAPVLSGENYHGPVTMNFTTTTKT</sequence>
<keyword evidence="3" id="KW-1185">Reference proteome</keyword>
<reference evidence="2" key="1">
    <citation type="submission" date="2018-07" db="EMBL/GenBank/DDBJ databases">
        <title>Comparative genomics of catfishes provides insights into carnivory and benthic adaptation.</title>
        <authorList>
            <person name="Zhang Y."/>
            <person name="Wang D."/>
            <person name="Peng Z."/>
            <person name="Zheng S."/>
            <person name="Shao F."/>
            <person name="Tao W."/>
        </authorList>
    </citation>
    <scope>NUCLEOTIDE SEQUENCE</scope>
    <source>
        <strain evidence="2">Chongqing</strain>
    </source>
</reference>
<evidence type="ECO:0000256" key="1">
    <source>
        <dbReference type="SAM" id="MobiDB-lite"/>
    </source>
</evidence>
<name>A0AAD5FNK7_SILAS</name>
<proteinExistence type="predicted"/>
<feature type="compositionally biased region" description="Polar residues" evidence="1">
    <location>
        <begin position="93"/>
        <end position="102"/>
    </location>
</feature>
<feature type="compositionally biased region" description="Basic and acidic residues" evidence="1">
    <location>
        <begin position="72"/>
        <end position="88"/>
    </location>
</feature>
<dbReference type="AlphaFoldDB" id="A0AAD5FNK7"/>
<evidence type="ECO:0000313" key="3">
    <source>
        <dbReference type="Proteomes" id="UP001205998"/>
    </source>
</evidence>
<comment type="caution">
    <text evidence="2">The sequence shown here is derived from an EMBL/GenBank/DDBJ whole genome shotgun (WGS) entry which is preliminary data.</text>
</comment>
<gene>
    <name evidence="2" type="ORF">C0J50_16836</name>
</gene>
<dbReference type="EMBL" id="MU551601">
    <property type="protein sequence ID" value="KAI5623650.1"/>
    <property type="molecule type" value="Genomic_DNA"/>
</dbReference>